<dbReference type="Gene3D" id="3.40.50.880">
    <property type="match status" value="1"/>
</dbReference>
<dbReference type="Proteomes" id="UP000287410">
    <property type="component" value="Unassembled WGS sequence"/>
</dbReference>
<comment type="caution">
    <text evidence="6">The sequence shown here is derived from an EMBL/GenBank/DDBJ whole genome shotgun (WGS) entry which is preliminary data.</text>
</comment>
<dbReference type="CDD" id="cd01743">
    <property type="entry name" value="GATase1_Anthranilate_Synthase"/>
    <property type="match status" value="1"/>
</dbReference>
<keyword evidence="7" id="KW-1185">Reference proteome</keyword>
<dbReference type="InterPro" id="IPR017926">
    <property type="entry name" value="GATASE"/>
</dbReference>
<accession>A0ABY0BWZ6</accession>
<evidence type="ECO:0000313" key="7">
    <source>
        <dbReference type="Proteomes" id="UP000287410"/>
    </source>
</evidence>
<dbReference type="InterPro" id="IPR029062">
    <property type="entry name" value="Class_I_gatase-like"/>
</dbReference>
<dbReference type="SUPFAM" id="SSF52317">
    <property type="entry name" value="Class I glutamine amidotransferase-like"/>
    <property type="match status" value="1"/>
</dbReference>
<dbReference type="EMBL" id="PIPN01000005">
    <property type="protein sequence ID" value="RUO28879.1"/>
    <property type="molecule type" value="Genomic_DNA"/>
</dbReference>
<dbReference type="InterPro" id="IPR006221">
    <property type="entry name" value="TrpG/PapA_dom"/>
</dbReference>
<dbReference type="PRINTS" id="PR00097">
    <property type="entry name" value="ANTSNTHASEII"/>
</dbReference>
<reference evidence="6 7" key="1">
    <citation type="journal article" date="2018" name="Front. Microbiol.">
        <title>Genome-Based Analysis Reveals the Taxonomy and Diversity of the Family Idiomarinaceae.</title>
        <authorList>
            <person name="Liu Y."/>
            <person name="Lai Q."/>
            <person name="Shao Z."/>
        </authorList>
    </citation>
    <scope>NUCLEOTIDE SEQUENCE [LARGE SCALE GENOMIC DNA]</scope>
    <source>
        <strain evidence="6 7">GBSy1</strain>
    </source>
</reference>
<gene>
    <name evidence="6" type="ORF">CWE12_11280</name>
</gene>
<keyword evidence="2" id="KW-0315">Glutamine amidotransferase</keyword>
<dbReference type="RefSeq" id="WP_126789815.1">
    <property type="nucleotide sequence ID" value="NZ_PIPN01000005.1"/>
</dbReference>
<protein>
    <recommendedName>
        <fullName evidence="1">anthranilate synthase</fullName>
        <ecNumber evidence="1">4.1.3.27</ecNumber>
    </recommendedName>
</protein>
<dbReference type="EC" id="4.1.3.27" evidence="1"/>
<dbReference type="PANTHER" id="PTHR43418">
    <property type="entry name" value="MULTIFUNCTIONAL TRYPTOPHAN BIOSYNTHESIS PROTEIN-RELATED"/>
    <property type="match status" value="1"/>
</dbReference>
<evidence type="ECO:0000259" key="5">
    <source>
        <dbReference type="Pfam" id="PF00117"/>
    </source>
</evidence>
<dbReference type="Pfam" id="PF00117">
    <property type="entry name" value="GATase"/>
    <property type="match status" value="1"/>
</dbReference>
<dbReference type="PROSITE" id="PS51273">
    <property type="entry name" value="GATASE_TYPE_1"/>
    <property type="match status" value="1"/>
</dbReference>
<name>A0ABY0BWZ6_9GAMM</name>
<keyword evidence="3" id="KW-0456">Lyase</keyword>
<dbReference type="PANTHER" id="PTHR43418:SF2">
    <property type="entry name" value="BIFUNCTIONAL PROTEIN TRPGD"/>
    <property type="match status" value="1"/>
</dbReference>
<evidence type="ECO:0000313" key="6">
    <source>
        <dbReference type="EMBL" id="RUO28879.1"/>
    </source>
</evidence>
<proteinExistence type="predicted"/>
<feature type="domain" description="Glutamine amidotransferase" evidence="5">
    <location>
        <begin position="10"/>
        <end position="191"/>
    </location>
</feature>
<evidence type="ECO:0000256" key="2">
    <source>
        <dbReference type="ARBA" id="ARBA00022962"/>
    </source>
</evidence>
<dbReference type="NCBIfam" id="TIGR00566">
    <property type="entry name" value="trpG_papA"/>
    <property type="match status" value="1"/>
</dbReference>
<evidence type="ECO:0000256" key="1">
    <source>
        <dbReference type="ARBA" id="ARBA00012266"/>
    </source>
</evidence>
<organism evidence="6 7">
    <name type="scientific">Aliidiomarina sedimenti</name>
    <dbReference type="NCBI Taxonomy" id="1933879"/>
    <lineage>
        <taxon>Bacteria</taxon>
        <taxon>Pseudomonadati</taxon>
        <taxon>Pseudomonadota</taxon>
        <taxon>Gammaproteobacteria</taxon>
        <taxon>Alteromonadales</taxon>
        <taxon>Idiomarinaceae</taxon>
        <taxon>Aliidiomarina</taxon>
    </lineage>
</organism>
<evidence type="ECO:0000256" key="4">
    <source>
        <dbReference type="ARBA" id="ARBA00047683"/>
    </source>
</evidence>
<dbReference type="InterPro" id="IPR050472">
    <property type="entry name" value="Anth_synth/Amidotransfase"/>
</dbReference>
<dbReference type="PRINTS" id="PR00096">
    <property type="entry name" value="GATASE"/>
</dbReference>
<evidence type="ECO:0000256" key="3">
    <source>
        <dbReference type="ARBA" id="ARBA00023239"/>
    </source>
</evidence>
<sequence length="208" mass="22847">MNLHKGRIFLLDNQDSFAYNLVDELAQLGFSLEVYRNQLSADEIFRHMEKAALNEPVMLCLSPGPGHPSAAGCLLELLQLCRGRFPLLGICLGFQAMVHQAGGEVGRSRQIMHGKTSLMQLSEHPVFAGLGSPLQIARYHSLQAIKVPESLTVIAQVDDIPMAAYDQINACIGYQFHPESIMTTQGSSLLHATANFLLTQAERLTCNN</sequence>
<comment type="catalytic activity">
    <reaction evidence="4">
        <text>chorismate + L-glutamine = anthranilate + pyruvate + L-glutamate + H(+)</text>
        <dbReference type="Rhea" id="RHEA:21732"/>
        <dbReference type="ChEBI" id="CHEBI:15361"/>
        <dbReference type="ChEBI" id="CHEBI:15378"/>
        <dbReference type="ChEBI" id="CHEBI:16567"/>
        <dbReference type="ChEBI" id="CHEBI:29748"/>
        <dbReference type="ChEBI" id="CHEBI:29985"/>
        <dbReference type="ChEBI" id="CHEBI:58359"/>
        <dbReference type="EC" id="4.1.3.27"/>
    </reaction>
</comment>